<feature type="signal peptide" evidence="2">
    <location>
        <begin position="1"/>
        <end position="20"/>
    </location>
</feature>
<feature type="chain" id="PRO_5034725221" evidence="2">
    <location>
        <begin position="21"/>
        <end position="192"/>
    </location>
</feature>
<dbReference type="AlphaFoldDB" id="A0A8H2E301"/>
<comment type="caution">
    <text evidence="3">The sequence shown here is derived from an EMBL/GenBank/DDBJ whole genome shotgun (WGS) entry which is preliminary data.</text>
</comment>
<organism evidence="3 4">
    <name type="scientific">Orbilia oligospora</name>
    <name type="common">Nematode-trapping fungus</name>
    <name type="synonym">Arthrobotrys oligospora</name>
    <dbReference type="NCBI Taxonomy" id="2813651"/>
    <lineage>
        <taxon>Eukaryota</taxon>
        <taxon>Fungi</taxon>
        <taxon>Dikarya</taxon>
        <taxon>Ascomycota</taxon>
        <taxon>Pezizomycotina</taxon>
        <taxon>Orbiliomycetes</taxon>
        <taxon>Orbiliales</taxon>
        <taxon>Orbiliaceae</taxon>
        <taxon>Orbilia</taxon>
    </lineage>
</organism>
<dbReference type="EMBL" id="SOZJ01000003">
    <property type="protein sequence ID" value="TGJ69703.1"/>
    <property type="molecule type" value="Genomic_DNA"/>
</dbReference>
<sequence length="192" mass="20004">MLFFSKFLVCAIALAAPSLAALNADRTAVYTRLSQMTTKDTNSGPIVDGMTASSIMSNGNQIVSFMQVSVSDLEFVRSKAISGGPVAAGMVMDANIISTSFTFVILMLKMKDIGLIVRNYLNPWRAPIVAVMQMELTSIIAATAQINAMLPGAGYAAQRSGIATQANTACKALKEAIDACGGTPPGGANTCV</sequence>
<gene>
    <name evidence="3" type="ORF">EYR41_005724</name>
</gene>
<feature type="transmembrane region" description="Helical" evidence="1">
    <location>
        <begin position="86"/>
        <end position="108"/>
    </location>
</feature>
<evidence type="ECO:0000313" key="3">
    <source>
        <dbReference type="EMBL" id="TGJ69703.1"/>
    </source>
</evidence>
<evidence type="ECO:0000256" key="1">
    <source>
        <dbReference type="SAM" id="Phobius"/>
    </source>
</evidence>
<proteinExistence type="predicted"/>
<accession>A0A8H2E301</accession>
<keyword evidence="1" id="KW-0812">Transmembrane</keyword>
<dbReference type="Proteomes" id="UP000297595">
    <property type="component" value="Unassembled WGS sequence"/>
</dbReference>
<evidence type="ECO:0000256" key="2">
    <source>
        <dbReference type="SAM" id="SignalP"/>
    </source>
</evidence>
<name>A0A8H2E301_ORBOL</name>
<keyword evidence="1" id="KW-1133">Transmembrane helix</keyword>
<evidence type="ECO:0000313" key="4">
    <source>
        <dbReference type="Proteomes" id="UP000297595"/>
    </source>
</evidence>
<protein>
    <submittedName>
        <fullName evidence="3">Uncharacterized protein</fullName>
    </submittedName>
</protein>
<keyword evidence="1" id="KW-0472">Membrane</keyword>
<reference evidence="3 4" key="1">
    <citation type="submission" date="2019-03" db="EMBL/GenBank/DDBJ databases">
        <title>Nematode-trapping fungi genome.</title>
        <authorList>
            <person name="Vidal-Diez De Ulzurrun G."/>
        </authorList>
    </citation>
    <scope>NUCLEOTIDE SEQUENCE [LARGE SCALE GENOMIC DNA]</scope>
    <source>
        <strain evidence="3 4">TWF154</strain>
    </source>
</reference>
<keyword evidence="2" id="KW-0732">Signal</keyword>